<organism evidence="1 2">
    <name type="scientific">Baekduia soli</name>
    <dbReference type="NCBI Taxonomy" id="496014"/>
    <lineage>
        <taxon>Bacteria</taxon>
        <taxon>Bacillati</taxon>
        <taxon>Actinomycetota</taxon>
        <taxon>Thermoleophilia</taxon>
        <taxon>Solirubrobacterales</taxon>
        <taxon>Baekduiaceae</taxon>
        <taxon>Baekduia</taxon>
    </lineage>
</organism>
<protein>
    <submittedName>
        <fullName evidence="1">Uncharacterized protein</fullName>
    </submittedName>
</protein>
<dbReference type="OrthoDB" id="5240636at2"/>
<dbReference type="AlphaFoldDB" id="A0A5B8U2S9"/>
<proteinExistence type="predicted"/>
<dbReference type="EMBL" id="CP042430">
    <property type="protein sequence ID" value="QEC47359.1"/>
    <property type="molecule type" value="Genomic_DNA"/>
</dbReference>
<reference evidence="1 2" key="1">
    <citation type="journal article" date="2018" name="J. Microbiol.">
        <title>Baekduia soli gen. nov., sp. nov., a novel bacterium isolated from the soil of Baekdu Mountain and proposal of a novel family name, Baekduiaceae fam. nov.</title>
        <authorList>
            <person name="An D.S."/>
            <person name="Siddiqi M.Z."/>
            <person name="Kim K.H."/>
            <person name="Yu H.S."/>
            <person name="Im W.T."/>
        </authorList>
    </citation>
    <scope>NUCLEOTIDE SEQUENCE [LARGE SCALE GENOMIC DNA]</scope>
    <source>
        <strain evidence="1 2">BR7-21</strain>
    </source>
</reference>
<evidence type="ECO:0000313" key="1">
    <source>
        <dbReference type="EMBL" id="QEC47359.1"/>
    </source>
</evidence>
<dbReference type="Proteomes" id="UP000321805">
    <property type="component" value="Chromosome"/>
</dbReference>
<gene>
    <name evidence="1" type="ORF">FSW04_07025</name>
</gene>
<evidence type="ECO:0000313" key="2">
    <source>
        <dbReference type="Proteomes" id="UP000321805"/>
    </source>
</evidence>
<name>A0A5B8U2S9_9ACTN</name>
<accession>A0A5B8U2S9</accession>
<dbReference type="RefSeq" id="WP_146917726.1">
    <property type="nucleotide sequence ID" value="NZ_CP042430.1"/>
</dbReference>
<sequence>MGRRVFIVVVAITAALALPVGAGATVGITKLVAQPIAPGGTCSTTPSAVDAPAGAHRDVCVAIAIDTASDDVRDLTISLPAGVVGDPGATSSRCSAADFTAGSCAAATRVGDVASDVTASLFGIPFDQSITGEVYNLVPGPGEPARLGIALDQGIGALAPVRLTVPIRVRVPDAGLDSVTTGIPNTALGGPLHVHTLVLTLWGGQNHHASLAKAFMSLPTRCDVDAVTSVRLTSDAGAVSTASTAFRPDRCADVPFTPSLEVGPATAPADTPGAASAKLILPTTDTGTGDDARRQAYLKDVALQLPAGLALNPPLANGLVPCTPEQFAKDSDSAPGCPDNTVMGSVAFKTPIFPGETLGGKVYFGQPQPGRPLVNYISVEDPRLRIKLVGYATIDPVTTAVTAHFEDQPQVPFESFEFTYTDPGDGRAALTSPVACGDYPVTAAMTPWGGGAVQAPTKTFAVVGCLPPAFAPTLAAGVDTTQAGADAAVDVRVERPDKNLRLQQLSVSLPPGLTGDLTAVPPCAVADARAQRCPDASQVGTATVSVGTGPAPLELPGKLYLTSGFDGALAGMAVVVDSRLPALDLGQITVMQKLSLRPDDAGIDVVSEDLPQQLQGIPTVYRSIDLRLDRKGFMRNATSCAPQTLRGAFSAVGGELTATAEAPYQATGCDRLAFAPKIETRVGSPGQVGRGRHPPLRVVIRQAPGESAMRSTVVTLPARIGVDLRNTGAICTADQFASRTCPAISRIGTVTAQSPLLPATLSGGAYLTAPARPGLPDLGLDLGIVRLRGSVTVGKRLTTTFAAIPDVPLTSLALDLAGGPKGALVTTVDQCGRDPQFGLTLGSQPGRRVSTNVYAELVGCGPLSGLGELYGVARHRPTLRLKMTSTKALRRLTVTLPAALRPASARSVRAHGRLVMGGRRLAGSAVRYAKGRVTFTAPKGKSAKALQITLPRGVLRTRRAIRAGATVAFRVTGTATDGRTVRATIKVHAAK</sequence>
<keyword evidence="2" id="KW-1185">Reference proteome</keyword>
<dbReference type="KEGG" id="bsol:FSW04_07025"/>